<dbReference type="EMBL" id="CP014841">
    <property type="protein sequence ID" value="AND70330.1"/>
    <property type="molecule type" value="Genomic_DNA"/>
</dbReference>
<dbReference type="PANTHER" id="PTHR14226">
    <property type="entry name" value="NEUROPATHY TARGET ESTERASE/SWISS CHEESE D.MELANOGASTER"/>
    <property type="match status" value="1"/>
</dbReference>
<evidence type="ECO:0000259" key="6">
    <source>
        <dbReference type="PROSITE" id="PS51635"/>
    </source>
</evidence>
<dbReference type="OrthoDB" id="5290098at2"/>
<feature type="domain" description="PNPLA" evidence="6">
    <location>
        <begin position="28"/>
        <end position="188"/>
    </location>
</feature>
<dbReference type="PROSITE" id="PS51635">
    <property type="entry name" value="PNPLA"/>
    <property type="match status" value="1"/>
</dbReference>
<name>A0A160N397_9GAMM</name>
<feature type="short sequence motif" description="GXSXG" evidence="4">
    <location>
        <begin position="59"/>
        <end position="63"/>
    </location>
</feature>
<keyword evidence="3 4" id="KW-0443">Lipid metabolism</keyword>
<dbReference type="PANTHER" id="PTHR14226:SF76">
    <property type="entry name" value="NTE FAMILY PROTEIN RSSA"/>
    <property type="match status" value="1"/>
</dbReference>
<keyword evidence="8" id="KW-1185">Reference proteome</keyword>
<dbReference type="InterPro" id="IPR050301">
    <property type="entry name" value="NTE"/>
</dbReference>
<feature type="short sequence motif" description="DGA/G" evidence="4">
    <location>
        <begin position="175"/>
        <end position="177"/>
    </location>
</feature>
<organism evidence="7 8">
    <name type="scientific">Dyella thiooxydans</name>
    <dbReference type="NCBI Taxonomy" id="445710"/>
    <lineage>
        <taxon>Bacteria</taxon>
        <taxon>Pseudomonadati</taxon>
        <taxon>Pseudomonadota</taxon>
        <taxon>Gammaproteobacteria</taxon>
        <taxon>Lysobacterales</taxon>
        <taxon>Rhodanobacteraceae</taxon>
        <taxon>Dyella</taxon>
    </lineage>
</organism>
<reference evidence="7 8" key="1">
    <citation type="submission" date="2016-02" db="EMBL/GenBank/DDBJ databases">
        <title>Complete genome sequencing and analysis of ATSB10, Dyella thiooxydans isolated from rhizosphere soil of sunflower (Helianthus annuus L.).</title>
        <authorList>
            <person name="Lee Y."/>
            <person name="Hwangbo K."/>
            <person name="Chung H."/>
            <person name="Yoo J."/>
            <person name="Kim K.Y."/>
            <person name="Sa T.M."/>
            <person name="Um Y."/>
            <person name="Madhaiyan M."/>
        </authorList>
    </citation>
    <scope>NUCLEOTIDE SEQUENCE [LARGE SCALE GENOMIC DNA]</scope>
    <source>
        <strain evidence="7 8">ATSB10</strain>
    </source>
</reference>
<sequence>MADNDPPGHDIQTTARAGGASSRPTVALALGAGGAKGLAHIGVIEEIEAAGYEISAIAGSSMGALIGGIYAMGKLDVYRDWVSTLAKLDVLRLLDWTFTGGGLIKGEKIIGTLRELIGDVHIEDLPLAYTAVATDLEREREVWLTRGSLFEAIRASIAIPTIFRPHRVAGRLLLDGALLNPVPVTPLIRERADYLFAVSVDGPAEGARPDPAVAVDDENHRGRLGEWLGKLLPAGNGTPREAMPGALELLNQSMDLMQANLSRLRLAAYAPDLLIQMPRDVSTAFEFYRAKELIELGRDRAREALNGWHEREGAVPAGMPR</sequence>
<dbReference type="KEGG" id="dtx:ATSB10_28760"/>
<dbReference type="InterPro" id="IPR016035">
    <property type="entry name" value="Acyl_Trfase/lysoPLipase"/>
</dbReference>
<feature type="active site" description="Nucleophile" evidence="4">
    <location>
        <position position="61"/>
    </location>
</feature>
<evidence type="ECO:0000313" key="7">
    <source>
        <dbReference type="EMBL" id="AND70330.1"/>
    </source>
</evidence>
<dbReference type="GO" id="GO:0016042">
    <property type="term" value="P:lipid catabolic process"/>
    <property type="evidence" value="ECO:0007669"/>
    <property type="project" value="UniProtKB-UniRule"/>
</dbReference>
<evidence type="ECO:0000256" key="3">
    <source>
        <dbReference type="ARBA" id="ARBA00023098"/>
    </source>
</evidence>
<feature type="region of interest" description="Disordered" evidence="5">
    <location>
        <begin position="1"/>
        <end position="20"/>
    </location>
</feature>
<dbReference type="PATRIC" id="fig|445710.3.peg.2872"/>
<keyword evidence="1 4" id="KW-0378">Hydrolase</keyword>
<evidence type="ECO:0000256" key="4">
    <source>
        <dbReference type="PROSITE-ProRule" id="PRU01161"/>
    </source>
</evidence>
<dbReference type="InterPro" id="IPR002641">
    <property type="entry name" value="PNPLA_dom"/>
</dbReference>
<accession>A0A160N397</accession>
<dbReference type="Gene3D" id="3.40.1090.10">
    <property type="entry name" value="Cytosolic phospholipase A2 catalytic domain"/>
    <property type="match status" value="1"/>
</dbReference>
<evidence type="ECO:0000256" key="1">
    <source>
        <dbReference type="ARBA" id="ARBA00022801"/>
    </source>
</evidence>
<dbReference type="Proteomes" id="UP000077255">
    <property type="component" value="Chromosome"/>
</dbReference>
<dbReference type="RefSeq" id="WP_017461719.1">
    <property type="nucleotide sequence ID" value="NZ_CP014841.1"/>
</dbReference>
<feature type="active site" description="Proton acceptor" evidence="4">
    <location>
        <position position="175"/>
    </location>
</feature>
<protein>
    <recommendedName>
        <fullName evidence="6">PNPLA domain-containing protein</fullName>
    </recommendedName>
</protein>
<evidence type="ECO:0000256" key="5">
    <source>
        <dbReference type="SAM" id="MobiDB-lite"/>
    </source>
</evidence>
<gene>
    <name evidence="7" type="ORF">ATSB10_28760</name>
</gene>
<comment type="caution">
    <text evidence="4">Lacks conserved residue(s) required for the propagation of feature annotation.</text>
</comment>
<dbReference type="AlphaFoldDB" id="A0A160N397"/>
<dbReference type="SUPFAM" id="SSF52151">
    <property type="entry name" value="FabD/lysophospholipase-like"/>
    <property type="match status" value="1"/>
</dbReference>
<proteinExistence type="predicted"/>
<dbReference type="Pfam" id="PF01734">
    <property type="entry name" value="Patatin"/>
    <property type="match status" value="1"/>
</dbReference>
<dbReference type="GO" id="GO:0016787">
    <property type="term" value="F:hydrolase activity"/>
    <property type="evidence" value="ECO:0007669"/>
    <property type="project" value="UniProtKB-UniRule"/>
</dbReference>
<keyword evidence="2 4" id="KW-0442">Lipid degradation</keyword>
<evidence type="ECO:0000313" key="8">
    <source>
        <dbReference type="Proteomes" id="UP000077255"/>
    </source>
</evidence>
<evidence type="ECO:0000256" key="2">
    <source>
        <dbReference type="ARBA" id="ARBA00022963"/>
    </source>
</evidence>